<organism evidence="2 3">
    <name type="scientific">Thamnocephalis sphaerospora</name>
    <dbReference type="NCBI Taxonomy" id="78915"/>
    <lineage>
        <taxon>Eukaryota</taxon>
        <taxon>Fungi</taxon>
        <taxon>Fungi incertae sedis</taxon>
        <taxon>Zoopagomycota</taxon>
        <taxon>Zoopagomycotina</taxon>
        <taxon>Zoopagomycetes</taxon>
        <taxon>Zoopagales</taxon>
        <taxon>Sigmoideomycetaceae</taxon>
        <taxon>Thamnocephalis</taxon>
    </lineage>
</organism>
<protein>
    <recommendedName>
        <fullName evidence="4">G-protein coupled receptors family 1 profile domain-containing protein</fullName>
    </recommendedName>
</protein>
<reference evidence="3" key="1">
    <citation type="journal article" date="2018" name="Nat. Microbiol.">
        <title>Leveraging single-cell genomics to expand the fungal tree of life.</title>
        <authorList>
            <person name="Ahrendt S.R."/>
            <person name="Quandt C.A."/>
            <person name="Ciobanu D."/>
            <person name="Clum A."/>
            <person name="Salamov A."/>
            <person name="Andreopoulos B."/>
            <person name="Cheng J.F."/>
            <person name="Woyke T."/>
            <person name="Pelin A."/>
            <person name="Henrissat B."/>
            <person name="Reynolds N.K."/>
            <person name="Benny G.L."/>
            <person name="Smith M.E."/>
            <person name="James T.Y."/>
            <person name="Grigoriev I.V."/>
        </authorList>
    </citation>
    <scope>NUCLEOTIDE SEQUENCE [LARGE SCALE GENOMIC DNA]</scope>
    <source>
        <strain evidence="3">RSA 1356</strain>
    </source>
</reference>
<keyword evidence="1" id="KW-0812">Transmembrane</keyword>
<evidence type="ECO:0000313" key="3">
    <source>
        <dbReference type="Proteomes" id="UP000271241"/>
    </source>
</evidence>
<dbReference type="Proteomes" id="UP000271241">
    <property type="component" value="Unassembled WGS sequence"/>
</dbReference>
<feature type="transmembrane region" description="Helical" evidence="1">
    <location>
        <begin position="233"/>
        <end position="251"/>
    </location>
</feature>
<feature type="transmembrane region" description="Helical" evidence="1">
    <location>
        <begin position="54"/>
        <end position="75"/>
    </location>
</feature>
<feature type="transmembrane region" description="Helical" evidence="1">
    <location>
        <begin position="206"/>
        <end position="227"/>
    </location>
</feature>
<name>A0A4P9XU95_9FUNG</name>
<proteinExistence type="predicted"/>
<accession>A0A4P9XU95</accession>
<feature type="transmembrane region" description="Helical" evidence="1">
    <location>
        <begin position="164"/>
        <end position="185"/>
    </location>
</feature>
<keyword evidence="1" id="KW-1133">Transmembrane helix</keyword>
<dbReference type="EMBL" id="KZ992488">
    <property type="protein sequence ID" value="RKP09788.1"/>
    <property type="molecule type" value="Genomic_DNA"/>
</dbReference>
<keyword evidence="3" id="KW-1185">Reference proteome</keyword>
<gene>
    <name evidence="2" type="ORF">THASP1DRAFT_28407</name>
</gene>
<feature type="transmembrane region" description="Helical" evidence="1">
    <location>
        <begin position="121"/>
        <end position="144"/>
    </location>
</feature>
<evidence type="ECO:0000256" key="1">
    <source>
        <dbReference type="SAM" id="Phobius"/>
    </source>
</evidence>
<feature type="transmembrane region" description="Helical" evidence="1">
    <location>
        <begin position="15"/>
        <end position="33"/>
    </location>
</feature>
<evidence type="ECO:0000313" key="2">
    <source>
        <dbReference type="EMBL" id="RKP09788.1"/>
    </source>
</evidence>
<dbReference type="AlphaFoldDB" id="A0A4P9XU95"/>
<feature type="transmembrane region" description="Helical" evidence="1">
    <location>
        <begin position="95"/>
        <end position="114"/>
    </location>
</feature>
<evidence type="ECO:0008006" key="4">
    <source>
        <dbReference type="Google" id="ProtNLM"/>
    </source>
</evidence>
<keyword evidence="1" id="KW-0472">Membrane</keyword>
<sequence>MSFFQGYVLLAAPEVAQNAMFVILLTLMLWTFLNNIYKGVGLLYARRYTRGTRLYVPILNTVPNLICCPTSAYVLLHCALPGSVNCDVNLAMDAAAVSLGTASIVAILFIRVYYAWMRHRWLLYLGAVLILATLVVGASSFFALSMHTDKNGFCLAKTNTYWTLAKFTTDIVTNLTLSGLYIYVLGRVVRGGLSVSLYKELRHEGLVATFMVIASSILAALVVLLDLLPDNALYIYAIDILINATLINQMLCRRRNSDNVRPRDEPHYVNATVE</sequence>